<comment type="caution">
    <text evidence="2">The sequence shown here is derived from an EMBL/GenBank/DDBJ whole genome shotgun (WGS) entry which is preliminary data.</text>
</comment>
<evidence type="ECO:0000259" key="1">
    <source>
        <dbReference type="Pfam" id="PF01642"/>
    </source>
</evidence>
<organism evidence="2 3">
    <name type="scientific">Candidatus Avidehalobacter gallistercoris</name>
    <dbReference type="NCBI Taxonomy" id="2840694"/>
    <lineage>
        <taxon>Bacteria</taxon>
        <taxon>Bacillati</taxon>
        <taxon>Bacillota</taxon>
        <taxon>Clostridia</taxon>
        <taxon>Eubacteriales</taxon>
        <taxon>Peptococcaceae</taxon>
        <taxon>Peptococcaceae incertae sedis</taxon>
        <taxon>Candidatus Avidehalobacter</taxon>
    </lineage>
</organism>
<evidence type="ECO:0000313" key="3">
    <source>
        <dbReference type="Proteomes" id="UP000824124"/>
    </source>
</evidence>
<reference evidence="2" key="2">
    <citation type="journal article" date="2021" name="PeerJ">
        <title>Extensive microbial diversity within the chicken gut microbiome revealed by metagenomics and culture.</title>
        <authorList>
            <person name="Gilroy R."/>
            <person name="Ravi A."/>
            <person name="Getino M."/>
            <person name="Pursley I."/>
            <person name="Horton D.L."/>
            <person name="Alikhan N.F."/>
            <person name="Baker D."/>
            <person name="Gharbi K."/>
            <person name="Hall N."/>
            <person name="Watson M."/>
            <person name="Adriaenssens E.M."/>
            <person name="Foster-Nyarko E."/>
            <person name="Jarju S."/>
            <person name="Secka A."/>
            <person name="Antonio M."/>
            <person name="Oren A."/>
            <person name="Chaudhuri R.R."/>
            <person name="La Ragione R."/>
            <person name="Hildebrand F."/>
            <person name="Pallen M.J."/>
        </authorList>
    </citation>
    <scope>NUCLEOTIDE SEQUENCE</scope>
    <source>
        <strain evidence="2">2830</strain>
    </source>
</reference>
<dbReference type="InterPro" id="IPR006099">
    <property type="entry name" value="MeMalonylCoA_mutase_a/b_cat"/>
</dbReference>
<feature type="non-terminal residue" evidence="2">
    <location>
        <position position="207"/>
    </location>
</feature>
<dbReference type="EMBL" id="DVMH01000009">
    <property type="protein sequence ID" value="HIU09866.1"/>
    <property type="molecule type" value="Genomic_DNA"/>
</dbReference>
<evidence type="ECO:0000313" key="2">
    <source>
        <dbReference type="EMBL" id="HIU09866.1"/>
    </source>
</evidence>
<dbReference type="Gene3D" id="3.20.20.240">
    <property type="entry name" value="Methylmalonyl-CoA mutase"/>
    <property type="match status" value="1"/>
</dbReference>
<name>A0A9D1HK83_9FIRM</name>
<dbReference type="InterPro" id="IPR016176">
    <property type="entry name" value="Cbl-dep_enz_cat"/>
</dbReference>
<dbReference type="Pfam" id="PF01642">
    <property type="entry name" value="MM_CoA_mutase"/>
    <property type="match status" value="1"/>
</dbReference>
<sequence length="207" mass="21932">MEKEKNTTLPAVSFDEFKVPTYEEWKEAAIAALKGAPFDKKMYTKTYEGITLQPIYTLADTENNAMAQTMPGADEYVRGTNAGGYLTNPWKIAQGLDVVDPAEFNKLAKFELEKGANAVTVQLDKATKQGKAFDAEACGRGLSLQDAADVKTAFDGIDAPLFVAAGASAKPLLGLFEEAGVTPTGVVGADPVGALLADGELPCSMEE</sequence>
<reference evidence="2" key="1">
    <citation type="submission" date="2020-10" db="EMBL/GenBank/DDBJ databases">
        <authorList>
            <person name="Gilroy R."/>
        </authorList>
    </citation>
    <scope>NUCLEOTIDE SEQUENCE</scope>
    <source>
        <strain evidence="2">2830</strain>
    </source>
</reference>
<dbReference type="AlphaFoldDB" id="A0A9D1HK83"/>
<dbReference type="Proteomes" id="UP000824124">
    <property type="component" value="Unassembled WGS sequence"/>
</dbReference>
<dbReference type="GO" id="GO:0031419">
    <property type="term" value="F:cobalamin binding"/>
    <property type="evidence" value="ECO:0007669"/>
    <property type="project" value="InterPro"/>
</dbReference>
<dbReference type="GO" id="GO:0005737">
    <property type="term" value="C:cytoplasm"/>
    <property type="evidence" value="ECO:0007669"/>
    <property type="project" value="TreeGrafter"/>
</dbReference>
<dbReference type="PANTHER" id="PTHR48101:SF4">
    <property type="entry name" value="METHYLMALONYL-COA MUTASE, MITOCHONDRIAL"/>
    <property type="match status" value="1"/>
</dbReference>
<dbReference type="GO" id="GO:0019678">
    <property type="term" value="P:propionate metabolic process, methylmalonyl pathway"/>
    <property type="evidence" value="ECO:0007669"/>
    <property type="project" value="TreeGrafter"/>
</dbReference>
<accession>A0A9D1HK83</accession>
<protein>
    <submittedName>
        <fullName evidence="2">Methylmalonyl-CoA mutase</fullName>
    </submittedName>
</protein>
<dbReference type="PANTHER" id="PTHR48101">
    <property type="entry name" value="METHYLMALONYL-COA MUTASE, MITOCHONDRIAL-RELATED"/>
    <property type="match status" value="1"/>
</dbReference>
<gene>
    <name evidence="2" type="ORF">IAB00_01215</name>
</gene>
<dbReference type="GO" id="GO:0004494">
    <property type="term" value="F:methylmalonyl-CoA mutase activity"/>
    <property type="evidence" value="ECO:0007669"/>
    <property type="project" value="TreeGrafter"/>
</dbReference>
<proteinExistence type="predicted"/>
<feature type="domain" description="Methylmalonyl-CoA mutase alpha/beta chain catalytic" evidence="1">
    <location>
        <begin position="45"/>
        <end position="205"/>
    </location>
</feature>
<dbReference type="SUPFAM" id="SSF51703">
    <property type="entry name" value="Cobalamin (vitamin B12)-dependent enzymes"/>
    <property type="match status" value="1"/>
</dbReference>